<evidence type="ECO:0000313" key="1">
    <source>
        <dbReference type="EMBL" id="MFC3680912.1"/>
    </source>
</evidence>
<dbReference type="RefSeq" id="WP_376867015.1">
    <property type="nucleotide sequence ID" value="NZ_JBHRYB010000013.1"/>
</dbReference>
<organism evidence="1 2">
    <name type="scientific">Bacterioplanoides pacificum</name>
    <dbReference type="NCBI Taxonomy" id="1171596"/>
    <lineage>
        <taxon>Bacteria</taxon>
        <taxon>Pseudomonadati</taxon>
        <taxon>Pseudomonadota</taxon>
        <taxon>Gammaproteobacteria</taxon>
        <taxon>Oceanospirillales</taxon>
        <taxon>Oceanospirillaceae</taxon>
        <taxon>Bacterioplanoides</taxon>
    </lineage>
</organism>
<sequence>MITRVFSRVSTFFSGNEKSEEELNPFQNPFTNKIVAYSKEIGWKFEVVSESTVRMLFEHDNGRTQLVLFSRQRSGNDTEVVSIHSPVIYLSTLRNSGVDLKAFFNELLVLNAESSNYKWAFTPVSEEDEVLIASVDLLLDTMDLKEMGMAVSAVSAVADQMEERFGVDEF</sequence>
<evidence type="ECO:0000313" key="2">
    <source>
        <dbReference type="Proteomes" id="UP001595722"/>
    </source>
</evidence>
<evidence type="ECO:0008006" key="3">
    <source>
        <dbReference type="Google" id="ProtNLM"/>
    </source>
</evidence>
<gene>
    <name evidence="1" type="ORF">ACFOMG_12455</name>
</gene>
<dbReference type="Gene3D" id="3.30.1460.10">
    <property type="match status" value="1"/>
</dbReference>
<dbReference type="EMBL" id="JBHRYB010000013">
    <property type="protein sequence ID" value="MFC3680912.1"/>
    <property type="molecule type" value="Genomic_DNA"/>
</dbReference>
<proteinExistence type="predicted"/>
<protein>
    <recommendedName>
        <fullName evidence="3">YbjN domain-containing protein</fullName>
    </recommendedName>
</protein>
<name>A0ABV7VUN5_9GAMM</name>
<reference evidence="2" key="1">
    <citation type="journal article" date="2019" name="Int. J. Syst. Evol. Microbiol.">
        <title>The Global Catalogue of Microorganisms (GCM) 10K type strain sequencing project: providing services to taxonomists for standard genome sequencing and annotation.</title>
        <authorList>
            <consortium name="The Broad Institute Genomics Platform"/>
            <consortium name="The Broad Institute Genome Sequencing Center for Infectious Disease"/>
            <person name="Wu L."/>
            <person name="Ma J."/>
        </authorList>
    </citation>
    <scope>NUCLEOTIDE SEQUENCE [LARGE SCALE GENOMIC DNA]</scope>
    <source>
        <strain evidence="2">KCTC 42424</strain>
    </source>
</reference>
<accession>A0ABV7VUN5</accession>
<keyword evidence="2" id="KW-1185">Reference proteome</keyword>
<dbReference type="Proteomes" id="UP001595722">
    <property type="component" value="Unassembled WGS sequence"/>
</dbReference>
<comment type="caution">
    <text evidence="1">The sequence shown here is derived from an EMBL/GenBank/DDBJ whole genome shotgun (WGS) entry which is preliminary data.</text>
</comment>